<keyword evidence="3" id="KW-1185">Reference proteome</keyword>
<name>A0A8T0DCQ0_9TREM</name>
<dbReference type="AlphaFoldDB" id="A0A8T0DCQ0"/>
<dbReference type="InterPro" id="IPR014830">
    <property type="entry name" value="Glycolipid_transfer_prot_dom"/>
</dbReference>
<evidence type="ECO:0000313" key="2">
    <source>
        <dbReference type="EMBL" id="KAF8565599.1"/>
    </source>
</evidence>
<dbReference type="Proteomes" id="UP000699462">
    <property type="component" value="Unassembled WGS sequence"/>
</dbReference>
<dbReference type="InterPro" id="IPR036497">
    <property type="entry name" value="GLTP_sf"/>
</dbReference>
<organism evidence="2 3">
    <name type="scientific">Paragonimus westermani</name>
    <dbReference type="NCBI Taxonomy" id="34504"/>
    <lineage>
        <taxon>Eukaryota</taxon>
        <taxon>Metazoa</taxon>
        <taxon>Spiralia</taxon>
        <taxon>Lophotrochozoa</taxon>
        <taxon>Platyhelminthes</taxon>
        <taxon>Trematoda</taxon>
        <taxon>Digenea</taxon>
        <taxon>Plagiorchiida</taxon>
        <taxon>Troglotremata</taxon>
        <taxon>Troglotrematidae</taxon>
        <taxon>Paragonimus</taxon>
    </lineage>
</organism>
<proteinExistence type="predicted"/>
<dbReference type="GO" id="GO:1902387">
    <property type="term" value="F:ceramide 1-phosphate binding"/>
    <property type="evidence" value="ECO:0007669"/>
    <property type="project" value="TreeGrafter"/>
</dbReference>
<dbReference type="Gene3D" id="1.10.3520.10">
    <property type="entry name" value="Glycolipid transfer protein"/>
    <property type="match status" value="1"/>
</dbReference>
<protein>
    <recommendedName>
        <fullName evidence="1">Glycolipid transfer protein domain-containing protein</fullName>
    </recommendedName>
</protein>
<dbReference type="OrthoDB" id="116883at2759"/>
<dbReference type="GO" id="GO:1902388">
    <property type="term" value="F:ceramide 1-phosphate transfer activity"/>
    <property type="evidence" value="ECO:0007669"/>
    <property type="project" value="TreeGrafter"/>
</dbReference>
<dbReference type="PANTHER" id="PTHR10219">
    <property type="entry name" value="GLYCOLIPID TRANSFER PROTEIN-RELATED"/>
    <property type="match status" value="1"/>
</dbReference>
<accession>A0A8T0DCQ0</accession>
<dbReference type="SUPFAM" id="SSF110004">
    <property type="entry name" value="Glycolipid transfer protein, GLTP"/>
    <property type="match status" value="1"/>
</dbReference>
<gene>
    <name evidence="2" type="ORF">P879_07714</name>
</gene>
<reference evidence="2 3" key="1">
    <citation type="submission" date="2019-07" db="EMBL/GenBank/DDBJ databases">
        <title>Annotation for the trematode Paragonimus westermani.</title>
        <authorList>
            <person name="Choi Y.-J."/>
        </authorList>
    </citation>
    <scope>NUCLEOTIDE SEQUENCE [LARGE SCALE GENOMIC DNA]</scope>
    <source>
        <strain evidence="2">180907_Pwestermani</strain>
    </source>
</reference>
<feature type="domain" description="Glycolipid transfer protein" evidence="1">
    <location>
        <begin position="23"/>
        <end position="122"/>
    </location>
</feature>
<comment type="caution">
    <text evidence="2">The sequence shown here is derived from an EMBL/GenBank/DDBJ whole genome shotgun (WGS) entry which is preliminary data.</text>
</comment>
<dbReference type="EMBL" id="JTDF01006450">
    <property type="protein sequence ID" value="KAF8565599.1"/>
    <property type="molecule type" value="Genomic_DNA"/>
</dbReference>
<dbReference type="PANTHER" id="PTHR10219:SF43">
    <property type="entry name" value="GLYCOLIPID TRANSFER PROTEIN DOMAIN-CONTAINING PROTEIN"/>
    <property type="match status" value="1"/>
</dbReference>
<evidence type="ECO:0000259" key="1">
    <source>
        <dbReference type="Pfam" id="PF08718"/>
    </source>
</evidence>
<dbReference type="GO" id="GO:0005829">
    <property type="term" value="C:cytosol"/>
    <property type="evidence" value="ECO:0007669"/>
    <property type="project" value="TreeGrafter"/>
</dbReference>
<sequence length="128" mass="14741">MMCNFDICGVQSKFSSCLKDNDILLREYCDAYLEISKLLTFFGKIFYFVTRDVDNKLSILYEHCNRDSIHYRSVRSMIEYEATVGVNQVLCKGKANGCRTILRLHRALVFVIELITGICTGERLFCTA</sequence>
<dbReference type="Pfam" id="PF08718">
    <property type="entry name" value="GLTP"/>
    <property type="match status" value="1"/>
</dbReference>
<dbReference type="GO" id="GO:0016020">
    <property type="term" value="C:membrane"/>
    <property type="evidence" value="ECO:0007669"/>
    <property type="project" value="TreeGrafter"/>
</dbReference>
<evidence type="ECO:0000313" key="3">
    <source>
        <dbReference type="Proteomes" id="UP000699462"/>
    </source>
</evidence>